<gene>
    <name evidence="8" type="ORF">FYJ33_02375</name>
</gene>
<dbReference type="InterPro" id="IPR018376">
    <property type="entry name" value="Enoyl-CoA_hyd/isom_CS"/>
</dbReference>
<dbReference type="Gene3D" id="3.90.226.10">
    <property type="entry name" value="2-enoyl-CoA Hydratase, Chain A, domain 1"/>
    <property type="match status" value="1"/>
</dbReference>
<dbReference type="NCBIfam" id="NF004475">
    <property type="entry name" value="PRK05809.1"/>
    <property type="match status" value="1"/>
</dbReference>
<proteinExistence type="inferred from homology"/>
<evidence type="ECO:0000256" key="7">
    <source>
        <dbReference type="RuleBase" id="RU003707"/>
    </source>
</evidence>
<dbReference type="PROSITE" id="PS00166">
    <property type="entry name" value="ENOYL_COA_HYDRATASE"/>
    <property type="match status" value="1"/>
</dbReference>
<evidence type="ECO:0000256" key="1">
    <source>
        <dbReference type="ARBA" id="ARBA00005086"/>
    </source>
</evidence>
<keyword evidence="9" id="KW-1185">Reference proteome</keyword>
<dbReference type="Proteomes" id="UP000460287">
    <property type="component" value="Unassembled WGS sequence"/>
</dbReference>
<dbReference type="FunFam" id="1.10.12.10:FF:000001">
    <property type="entry name" value="Probable enoyl-CoA hydratase, mitochondrial"/>
    <property type="match status" value="1"/>
</dbReference>
<organism evidence="8 9">
    <name type="scientific">Inconstantimicrobium porci</name>
    <dbReference type="NCBI Taxonomy" id="2652291"/>
    <lineage>
        <taxon>Bacteria</taxon>
        <taxon>Bacillati</taxon>
        <taxon>Bacillota</taxon>
        <taxon>Clostridia</taxon>
        <taxon>Eubacteriales</taxon>
        <taxon>Clostridiaceae</taxon>
        <taxon>Inconstantimicrobium</taxon>
    </lineage>
</organism>
<dbReference type="GO" id="GO:0018812">
    <property type="term" value="F:3-hydroxyacyl-CoA dehydratase activity"/>
    <property type="evidence" value="ECO:0007669"/>
    <property type="project" value="UniProtKB-EC"/>
</dbReference>
<comment type="pathway">
    <text evidence="1">Lipid metabolism; butanoate metabolism.</text>
</comment>
<dbReference type="FunFam" id="3.90.226.10:FF:000009">
    <property type="entry name" value="Carnitinyl-CoA dehydratase"/>
    <property type="match status" value="1"/>
</dbReference>
<dbReference type="PANTHER" id="PTHR11941">
    <property type="entry name" value="ENOYL-COA HYDRATASE-RELATED"/>
    <property type="match status" value="1"/>
</dbReference>
<dbReference type="GO" id="GO:0006635">
    <property type="term" value="P:fatty acid beta-oxidation"/>
    <property type="evidence" value="ECO:0007669"/>
    <property type="project" value="TreeGrafter"/>
</dbReference>
<dbReference type="RefSeq" id="WP_328598640.1">
    <property type="nucleotide sequence ID" value="NZ_VULX01000002.1"/>
</dbReference>
<dbReference type="InterPro" id="IPR001753">
    <property type="entry name" value="Enoyl-CoA_hydra/iso"/>
</dbReference>
<dbReference type="PANTHER" id="PTHR11941:SF54">
    <property type="entry name" value="ENOYL-COA HYDRATASE, MITOCHONDRIAL"/>
    <property type="match status" value="1"/>
</dbReference>
<accession>A0A7X2MWC2</accession>
<evidence type="ECO:0000256" key="6">
    <source>
        <dbReference type="ARBA" id="ARBA00067035"/>
    </source>
</evidence>
<dbReference type="InterPro" id="IPR014748">
    <property type="entry name" value="Enoyl-CoA_hydra_C"/>
</dbReference>
<dbReference type="EC" id="4.2.1.150" evidence="6"/>
<comment type="caution">
    <text evidence="8">The sequence shown here is derived from an EMBL/GenBank/DDBJ whole genome shotgun (WGS) entry which is preliminary data.</text>
</comment>
<sequence>MKLKNVLLEKEGNIAVVTINRPKALNALNSETLKDIDAVLDVLENDNDIYAVIIRGAGEKAFVAGADISEMKDLNEKQGQEFGILGNKVFRRIETLNKPVIAAVSGFALGGGCELAMACDIRIASEKAKFGQPEAGLGITPGFGGTQRLARIVGLGKAKEMIYTCDLIRADEALRVGLVNKVVPLENLMEEAKAMAAKIASNAPIAVRMCKDAINRGIQVDIDKAVAIESEDFGKCFATEDQKEGMTAFMEKRAKNFQNK</sequence>
<dbReference type="EMBL" id="VULX01000002">
    <property type="protein sequence ID" value="MSR90293.1"/>
    <property type="molecule type" value="Genomic_DNA"/>
</dbReference>
<dbReference type="CDD" id="cd06558">
    <property type="entry name" value="crotonase-like"/>
    <property type="match status" value="1"/>
</dbReference>
<dbReference type="InterPro" id="IPR029045">
    <property type="entry name" value="ClpP/crotonase-like_dom_sf"/>
</dbReference>
<dbReference type="AlphaFoldDB" id="A0A7X2MWC2"/>
<name>A0A7X2MWC2_9CLOT</name>
<dbReference type="SUPFAM" id="SSF52096">
    <property type="entry name" value="ClpP/crotonase"/>
    <property type="match status" value="1"/>
</dbReference>
<comment type="subunit">
    <text evidence="3">Homotetramer.</text>
</comment>
<dbReference type="Gene3D" id="1.10.12.10">
    <property type="entry name" value="Lyase 2-enoyl-coa Hydratase, Chain A, domain 2"/>
    <property type="match status" value="1"/>
</dbReference>
<evidence type="ECO:0000313" key="9">
    <source>
        <dbReference type="Proteomes" id="UP000460287"/>
    </source>
</evidence>
<evidence type="ECO:0000256" key="4">
    <source>
        <dbReference type="ARBA" id="ARBA00023239"/>
    </source>
</evidence>
<evidence type="ECO:0000313" key="8">
    <source>
        <dbReference type="EMBL" id="MSR90293.1"/>
    </source>
</evidence>
<protein>
    <recommendedName>
        <fullName evidence="6">short-chain-enoyl-CoA hydratase</fullName>
        <ecNumber evidence="6">4.2.1.150</ecNumber>
    </recommendedName>
</protein>
<keyword evidence="4 8" id="KW-0456">Lyase</keyword>
<evidence type="ECO:0000256" key="5">
    <source>
        <dbReference type="ARBA" id="ARBA00050624"/>
    </source>
</evidence>
<comment type="catalytic activity">
    <reaction evidence="5">
        <text>a short-chain (3S)-3-hydroxyacyl-CoA = a short-chain (2E)-enoyl-CoA + H2O</text>
        <dbReference type="Rhea" id="RHEA:52664"/>
        <dbReference type="ChEBI" id="CHEBI:15377"/>
        <dbReference type="ChEBI" id="CHEBI:87488"/>
        <dbReference type="ChEBI" id="CHEBI:136760"/>
        <dbReference type="EC" id="4.2.1.150"/>
    </reaction>
</comment>
<comment type="similarity">
    <text evidence="2 7">Belongs to the enoyl-CoA hydratase/isomerase family.</text>
</comment>
<dbReference type="Pfam" id="PF00378">
    <property type="entry name" value="ECH_1"/>
    <property type="match status" value="1"/>
</dbReference>
<evidence type="ECO:0000256" key="3">
    <source>
        <dbReference type="ARBA" id="ARBA00011881"/>
    </source>
</evidence>
<reference evidence="8 9" key="1">
    <citation type="submission" date="2019-08" db="EMBL/GenBank/DDBJ databases">
        <title>In-depth cultivation of the pig gut microbiome towards novel bacterial diversity and tailored functional studies.</title>
        <authorList>
            <person name="Wylensek D."/>
            <person name="Hitch T.C.A."/>
            <person name="Clavel T."/>
        </authorList>
    </citation>
    <scope>NUCLEOTIDE SEQUENCE [LARGE SCALE GENOMIC DNA]</scope>
    <source>
        <strain evidence="8 9">WCA-383-APC-5B</strain>
    </source>
</reference>
<evidence type="ECO:0000256" key="2">
    <source>
        <dbReference type="ARBA" id="ARBA00005254"/>
    </source>
</evidence>